<feature type="non-terminal residue" evidence="2">
    <location>
        <position position="99"/>
    </location>
</feature>
<dbReference type="AlphaFoldDB" id="A0A086PVD4"/>
<organism evidence="2 3">
    <name type="scientific">Toxoplasma gondii MAS</name>
    <dbReference type="NCBI Taxonomy" id="943118"/>
    <lineage>
        <taxon>Eukaryota</taxon>
        <taxon>Sar</taxon>
        <taxon>Alveolata</taxon>
        <taxon>Apicomplexa</taxon>
        <taxon>Conoidasida</taxon>
        <taxon>Coccidia</taxon>
        <taxon>Eucoccidiorida</taxon>
        <taxon>Eimeriorina</taxon>
        <taxon>Sarcocystidae</taxon>
        <taxon>Toxoplasma</taxon>
    </lineage>
</organism>
<feature type="domain" description="TGS" evidence="1">
    <location>
        <begin position="59"/>
        <end position="99"/>
    </location>
</feature>
<reference evidence="2 3" key="1">
    <citation type="submission" date="2014-04" db="EMBL/GenBank/DDBJ databases">
        <authorList>
            <person name="Sibley D."/>
            <person name="Venepally P."/>
            <person name="Karamycheva S."/>
            <person name="Hadjithomas M."/>
            <person name="Khan A."/>
            <person name="Brunk B."/>
            <person name="Roos D."/>
            <person name="Caler E."/>
            <person name="Lorenzi H."/>
        </authorList>
    </citation>
    <scope>NUCLEOTIDE SEQUENCE [LARGE SCALE GENOMIC DNA]</scope>
    <source>
        <strain evidence="2 3">MAS</strain>
    </source>
</reference>
<keyword evidence="2" id="KW-0030">Aminoacyl-tRNA synthetase</keyword>
<dbReference type="InterPro" id="IPR012675">
    <property type="entry name" value="Beta-grasp_dom_sf"/>
</dbReference>
<dbReference type="InterPro" id="IPR004095">
    <property type="entry name" value="TGS"/>
</dbReference>
<dbReference type="Gene3D" id="3.10.20.30">
    <property type="match status" value="1"/>
</dbReference>
<dbReference type="EMBL" id="AEXC02002549">
    <property type="protein sequence ID" value="KFH04316.1"/>
    <property type="molecule type" value="Genomic_DNA"/>
</dbReference>
<dbReference type="GO" id="GO:0004829">
    <property type="term" value="F:threonine-tRNA ligase activity"/>
    <property type="evidence" value="ECO:0007669"/>
    <property type="project" value="UniProtKB-EC"/>
</dbReference>
<proteinExistence type="predicted"/>
<name>A0A086PVD4_TOXGO</name>
<evidence type="ECO:0000259" key="1">
    <source>
        <dbReference type="PROSITE" id="PS51880"/>
    </source>
</evidence>
<dbReference type="VEuPathDB" id="ToxoDB:TGMAS_300260A"/>
<accession>A0A086PVD4</accession>
<protein>
    <submittedName>
        <fullName evidence="2">Threonyl-tRNA synthetase family protein</fullName>
        <ecNumber evidence="2">6.1.1.3</ecNumber>
    </submittedName>
</protein>
<gene>
    <name evidence="2" type="ORF">TGMAS_300260A</name>
</gene>
<keyword evidence="2" id="KW-0436">Ligase</keyword>
<dbReference type="Proteomes" id="UP000028821">
    <property type="component" value="Unassembled WGS sequence"/>
</dbReference>
<dbReference type="EC" id="6.1.1.3" evidence="2"/>
<dbReference type="PROSITE" id="PS51880">
    <property type="entry name" value="TGS"/>
    <property type="match status" value="1"/>
</dbReference>
<sequence>MASGRRAEKGTVAALATEEKIGDPHFQVSENSPFLQKRLQVFEDLYEKQTRRLKEKPRREISIELPDGSKKSGTAFETSPYDVALQISKGLAEASLVAK</sequence>
<comment type="caution">
    <text evidence="2">The sequence shown here is derived from an EMBL/GenBank/DDBJ whole genome shotgun (WGS) entry which is preliminary data.</text>
</comment>
<evidence type="ECO:0000313" key="2">
    <source>
        <dbReference type="EMBL" id="KFH04316.1"/>
    </source>
</evidence>
<evidence type="ECO:0000313" key="3">
    <source>
        <dbReference type="Proteomes" id="UP000028821"/>
    </source>
</evidence>